<organism evidence="3 4">
    <name type="scientific">Aquabacterium olei</name>
    <dbReference type="NCBI Taxonomy" id="1296669"/>
    <lineage>
        <taxon>Bacteria</taxon>
        <taxon>Pseudomonadati</taxon>
        <taxon>Pseudomonadota</taxon>
        <taxon>Betaproteobacteria</taxon>
        <taxon>Burkholderiales</taxon>
        <taxon>Aquabacterium</taxon>
    </lineage>
</organism>
<dbReference type="KEGG" id="aon:DEH84_10980"/>
<evidence type="ECO:0000313" key="3">
    <source>
        <dbReference type="EMBL" id="AWI53894.1"/>
    </source>
</evidence>
<dbReference type="OrthoDB" id="3034217at2"/>
<name>A0A2U8FTZ3_9BURK</name>
<keyword evidence="4" id="KW-1185">Reference proteome</keyword>
<evidence type="ECO:0000256" key="1">
    <source>
        <dbReference type="SAM" id="MobiDB-lite"/>
    </source>
</evidence>
<dbReference type="GO" id="GO:0046872">
    <property type="term" value="F:metal ion binding"/>
    <property type="evidence" value="ECO:0007669"/>
    <property type="project" value="TreeGrafter"/>
</dbReference>
<dbReference type="InterPro" id="IPR033469">
    <property type="entry name" value="CYTH-like_dom_sf"/>
</dbReference>
<dbReference type="Pfam" id="PF01928">
    <property type="entry name" value="CYTH"/>
    <property type="match status" value="1"/>
</dbReference>
<dbReference type="Proteomes" id="UP000244892">
    <property type="component" value="Chromosome"/>
</dbReference>
<gene>
    <name evidence="3" type="ORF">DEH84_10980</name>
</gene>
<protein>
    <recommendedName>
        <fullName evidence="2">CYTH domain-containing protein</fullName>
    </recommendedName>
</protein>
<dbReference type="GO" id="GO:0050355">
    <property type="term" value="F:inorganic triphosphate phosphatase activity"/>
    <property type="evidence" value="ECO:0007669"/>
    <property type="project" value="InterPro"/>
</dbReference>
<dbReference type="InterPro" id="IPR023577">
    <property type="entry name" value="CYTH_domain"/>
</dbReference>
<dbReference type="AlphaFoldDB" id="A0A2U8FTZ3"/>
<dbReference type="PROSITE" id="PS51707">
    <property type="entry name" value="CYTH"/>
    <property type="match status" value="1"/>
</dbReference>
<dbReference type="PANTHER" id="PTHR39569">
    <property type="entry name" value="INORGANIC TRIPHOSPHATASE"/>
    <property type="match status" value="1"/>
</dbReference>
<feature type="region of interest" description="Disordered" evidence="1">
    <location>
        <begin position="211"/>
        <end position="244"/>
    </location>
</feature>
<proteinExistence type="predicted"/>
<dbReference type="Gene3D" id="2.40.320.10">
    <property type="entry name" value="Hypothetical Protein Pfu-838710-001"/>
    <property type="match status" value="1"/>
</dbReference>
<dbReference type="EMBL" id="CP029210">
    <property type="protein sequence ID" value="AWI53894.1"/>
    <property type="molecule type" value="Genomic_DNA"/>
</dbReference>
<evidence type="ECO:0000259" key="2">
    <source>
        <dbReference type="PROSITE" id="PS51707"/>
    </source>
</evidence>
<evidence type="ECO:0000313" key="4">
    <source>
        <dbReference type="Proteomes" id="UP000244892"/>
    </source>
</evidence>
<dbReference type="SUPFAM" id="SSF55154">
    <property type="entry name" value="CYTH-like phosphatases"/>
    <property type="match status" value="1"/>
</dbReference>
<accession>A0A2U8FTZ3</accession>
<sequence length="346" mass="37280">MQEIELKFQIPADALDAVRVAVAALPGGEAPPQVLQAAYFDTPDRKLARARAALRVRREDDERVQTLKAAGVNALTRLEDNRTVSPAADGQAPWPDLALHEGEARAALMRDLAWNPDTDPQGAQTGLQALYRTDIRRRRARVPVTAAGQTLGTVELALDEGWIEAGTLRRPVCELEIELVDGEPAAVLAAARDWVTAHGLWLDAQTKAHRGDQLAREAASGTPSPVPPVRRRTPAPRPGTPATPDARRVAALNAALEQVGLNLSEVAADETSDVRAWVRAAAVGLRRLQWLALPDDLTGEVTALYHALRPAPRQLASGNEAVTLARSTDTTLLQLDLLARLLQQVA</sequence>
<feature type="domain" description="CYTH" evidence="2">
    <location>
        <begin position="1"/>
        <end position="218"/>
    </location>
</feature>
<reference evidence="3 4" key="1">
    <citation type="submission" date="2018-05" db="EMBL/GenBank/DDBJ databases">
        <title>complete genome sequence of Aquabacterium olei NBRC 110486.</title>
        <authorList>
            <person name="Tang B."/>
            <person name="Chang J."/>
            <person name="Zhang L."/>
            <person name="Yang H."/>
        </authorList>
    </citation>
    <scope>NUCLEOTIDE SEQUENCE [LARGE SCALE GENOMIC DNA]</scope>
    <source>
        <strain evidence="3 4">NBRC 110486</strain>
    </source>
</reference>
<dbReference type="InterPro" id="IPR039013">
    <property type="entry name" value="YgiF"/>
</dbReference>
<dbReference type="PANTHER" id="PTHR39569:SF1">
    <property type="entry name" value="INORGANIC TRIPHOSPHATASE"/>
    <property type="match status" value="1"/>
</dbReference>
<dbReference type="SMART" id="SM01118">
    <property type="entry name" value="CYTH"/>
    <property type="match status" value="1"/>
</dbReference>
<dbReference type="RefSeq" id="WP_109036891.1">
    <property type="nucleotide sequence ID" value="NZ_CP029210.1"/>
</dbReference>